<name>A0A834SC47_9FABA</name>
<dbReference type="Proteomes" id="UP000634136">
    <property type="component" value="Unassembled WGS sequence"/>
</dbReference>
<evidence type="ECO:0000313" key="1">
    <source>
        <dbReference type="EMBL" id="KAF7800551.1"/>
    </source>
</evidence>
<dbReference type="OrthoDB" id="1395387at2759"/>
<gene>
    <name evidence="1" type="ORF">G2W53_045031</name>
</gene>
<organism evidence="1 2">
    <name type="scientific">Senna tora</name>
    <dbReference type="NCBI Taxonomy" id="362788"/>
    <lineage>
        <taxon>Eukaryota</taxon>
        <taxon>Viridiplantae</taxon>
        <taxon>Streptophyta</taxon>
        <taxon>Embryophyta</taxon>
        <taxon>Tracheophyta</taxon>
        <taxon>Spermatophyta</taxon>
        <taxon>Magnoliopsida</taxon>
        <taxon>eudicotyledons</taxon>
        <taxon>Gunneridae</taxon>
        <taxon>Pentapetalae</taxon>
        <taxon>rosids</taxon>
        <taxon>fabids</taxon>
        <taxon>Fabales</taxon>
        <taxon>Fabaceae</taxon>
        <taxon>Caesalpinioideae</taxon>
        <taxon>Cassia clade</taxon>
        <taxon>Senna</taxon>
    </lineage>
</organism>
<reference evidence="1" key="1">
    <citation type="submission" date="2020-09" db="EMBL/GenBank/DDBJ databases">
        <title>Genome-Enabled Discovery of Anthraquinone Biosynthesis in Senna tora.</title>
        <authorList>
            <person name="Kang S.-H."/>
            <person name="Pandey R.P."/>
            <person name="Lee C.-M."/>
            <person name="Sim J.-S."/>
            <person name="Jeong J.-T."/>
            <person name="Choi B.-S."/>
            <person name="Jung M."/>
            <person name="Ginzburg D."/>
            <person name="Zhao K."/>
            <person name="Won S.Y."/>
            <person name="Oh T.-J."/>
            <person name="Yu Y."/>
            <person name="Kim N.-H."/>
            <person name="Lee O.R."/>
            <person name="Lee T.-H."/>
            <person name="Bashyal P."/>
            <person name="Kim T.-S."/>
            <person name="Lee W.-H."/>
            <person name="Kawkins C."/>
            <person name="Kim C.-K."/>
            <person name="Kim J.S."/>
            <person name="Ahn B.O."/>
            <person name="Rhee S.Y."/>
            <person name="Sohng J.K."/>
        </authorList>
    </citation>
    <scope>NUCLEOTIDE SEQUENCE</scope>
    <source>
        <tissue evidence="1">Leaf</tissue>
    </source>
</reference>
<sequence>MIHDAHGFRNIDEINYGPEIPEEPNMNAKKFYELLQDAEIELYPGCQKVSKLAFIVRLLHLKYLNLWMLC</sequence>
<protein>
    <submittedName>
        <fullName evidence="1">Uncharacterized protein</fullName>
    </submittedName>
</protein>
<dbReference type="EMBL" id="JAAIUW010000329">
    <property type="protein sequence ID" value="KAF7800551.1"/>
    <property type="molecule type" value="Genomic_DNA"/>
</dbReference>
<dbReference type="AlphaFoldDB" id="A0A834SC47"/>
<proteinExistence type="predicted"/>
<comment type="caution">
    <text evidence="1">The sequence shown here is derived from an EMBL/GenBank/DDBJ whole genome shotgun (WGS) entry which is preliminary data.</text>
</comment>
<keyword evidence="2" id="KW-1185">Reference proteome</keyword>
<accession>A0A834SC47</accession>
<evidence type="ECO:0000313" key="2">
    <source>
        <dbReference type="Proteomes" id="UP000634136"/>
    </source>
</evidence>